<evidence type="ECO:0000256" key="1">
    <source>
        <dbReference type="ARBA" id="ARBA00004651"/>
    </source>
</evidence>
<feature type="transmembrane region" description="Helical" evidence="8">
    <location>
        <begin position="98"/>
        <end position="119"/>
    </location>
</feature>
<keyword evidence="5 8" id="KW-0812">Transmembrane</keyword>
<keyword evidence="7 8" id="KW-0472">Membrane</keyword>
<keyword evidence="4" id="KW-1003">Cell membrane</keyword>
<dbReference type="RefSeq" id="WP_058633287.1">
    <property type="nucleotide sequence ID" value="NZ_LDPZ01000001.1"/>
</dbReference>
<feature type="transmembrane region" description="Helical" evidence="8">
    <location>
        <begin position="223"/>
        <end position="246"/>
    </location>
</feature>
<reference evidence="9 10" key="1">
    <citation type="journal article" date="2016" name="Front. Microbiol.">
        <title>Genomic Resource of Rice Seed Associated Bacteria.</title>
        <authorList>
            <person name="Midha S."/>
            <person name="Bansal K."/>
            <person name="Sharma S."/>
            <person name="Kumar N."/>
            <person name="Patil P.P."/>
            <person name="Chaudhry V."/>
            <person name="Patil P.B."/>
        </authorList>
    </citation>
    <scope>NUCLEOTIDE SEQUENCE [LARGE SCALE GENOMIC DNA]</scope>
    <source>
        <strain evidence="9 10">NS226</strain>
    </source>
</reference>
<evidence type="ECO:0000256" key="8">
    <source>
        <dbReference type="SAM" id="Phobius"/>
    </source>
</evidence>
<dbReference type="PANTHER" id="PTHR36838">
    <property type="entry name" value="AUXIN EFFLUX CARRIER FAMILY PROTEIN"/>
    <property type="match status" value="1"/>
</dbReference>
<feature type="transmembrane region" description="Helical" evidence="8">
    <location>
        <begin position="192"/>
        <end position="211"/>
    </location>
</feature>
<evidence type="ECO:0000256" key="5">
    <source>
        <dbReference type="ARBA" id="ARBA00022692"/>
    </source>
</evidence>
<feature type="transmembrane region" description="Helical" evidence="8">
    <location>
        <begin position="280"/>
        <end position="305"/>
    </location>
</feature>
<dbReference type="InterPro" id="IPR004776">
    <property type="entry name" value="Mem_transp_PIN-like"/>
</dbReference>
<feature type="transmembrane region" description="Helical" evidence="8">
    <location>
        <begin position="125"/>
        <end position="147"/>
    </location>
</feature>
<dbReference type="EMBL" id="LDPZ01000001">
    <property type="protein sequence ID" value="KTQ98683.1"/>
    <property type="molecule type" value="Genomic_DNA"/>
</dbReference>
<dbReference type="GO" id="GO:0055085">
    <property type="term" value="P:transmembrane transport"/>
    <property type="evidence" value="ECO:0007669"/>
    <property type="project" value="InterPro"/>
</dbReference>
<dbReference type="OrthoDB" id="9810457at2"/>
<accession>A0A147DAY4</accession>
<proteinExistence type="inferred from homology"/>
<dbReference type="Pfam" id="PF03547">
    <property type="entry name" value="Mem_trans"/>
    <property type="match status" value="2"/>
</dbReference>
<evidence type="ECO:0000256" key="6">
    <source>
        <dbReference type="ARBA" id="ARBA00022989"/>
    </source>
</evidence>
<dbReference type="Gene3D" id="1.20.1530.20">
    <property type="match status" value="1"/>
</dbReference>
<dbReference type="eggNOG" id="COG0679">
    <property type="taxonomic scope" value="Bacteria"/>
</dbReference>
<feature type="transmembrane region" description="Helical" evidence="8">
    <location>
        <begin position="6"/>
        <end position="23"/>
    </location>
</feature>
<feature type="transmembrane region" description="Helical" evidence="8">
    <location>
        <begin position="159"/>
        <end position="180"/>
    </location>
</feature>
<keyword evidence="3" id="KW-0813">Transport</keyword>
<evidence type="ECO:0000256" key="4">
    <source>
        <dbReference type="ARBA" id="ARBA00022475"/>
    </source>
</evidence>
<evidence type="ECO:0008006" key="11">
    <source>
        <dbReference type="Google" id="ProtNLM"/>
    </source>
</evidence>
<evidence type="ECO:0000313" key="10">
    <source>
        <dbReference type="Proteomes" id="UP000078272"/>
    </source>
</evidence>
<dbReference type="AlphaFoldDB" id="A0A147DAY4"/>
<dbReference type="PATRIC" id="fig|401562.3.peg.60"/>
<protein>
    <recommendedName>
        <fullName evidence="11">Transporter</fullName>
    </recommendedName>
</protein>
<comment type="subcellular location">
    <subcellularLocation>
        <location evidence="1">Cell membrane</location>
        <topology evidence="1">Multi-pass membrane protein</topology>
    </subcellularLocation>
</comment>
<comment type="caution">
    <text evidence="9">The sequence shown here is derived from an EMBL/GenBank/DDBJ whole genome shotgun (WGS) entry which is preliminary data.</text>
</comment>
<dbReference type="STRING" id="401562.NS365_01840"/>
<dbReference type="InterPro" id="IPR038770">
    <property type="entry name" value="Na+/solute_symporter_sf"/>
</dbReference>
<gene>
    <name evidence="9" type="ORF">NS226_00260</name>
</gene>
<dbReference type="GO" id="GO:0005886">
    <property type="term" value="C:plasma membrane"/>
    <property type="evidence" value="ECO:0007669"/>
    <property type="project" value="UniProtKB-SubCell"/>
</dbReference>
<dbReference type="PANTHER" id="PTHR36838:SF1">
    <property type="entry name" value="SLR1864 PROTEIN"/>
    <property type="match status" value="1"/>
</dbReference>
<evidence type="ECO:0000256" key="7">
    <source>
        <dbReference type="ARBA" id="ARBA00023136"/>
    </source>
</evidence>
<feature type="transmembrane region" description="Helical" evidence="8">
    <location>
        <begin position="252"/>
        <end position="273"/>
    </location>
</feature>
<dbReference type="Proteomes" id="UP000078272">
    <property type="component" value="Unassembled WGS sequence"/>
</dbReference>
<name>A0A147DAY4_9HYPH</name>
<sequence>MLQTLVSVLTPVFFMLGLGFVSGKRHWVNPHGTDMLGAFIAKFALPVSLFLAIVTAPRHLLAPELVPTIAYAAALLSGFAIALLYARRAGFSPVTAALYSLTVGMPNLGGIGIALFQALEGVEATVSLAVANLVGTLTVILACFIRLEMQGGGHPLRAVSAALLKPMTIVPTLGFVVAFLDIPFPDLFVSALRPLAQSTAGAGLFLTGVILSTQRLRPTRAVMLGALASNIVQPAVAFLACLALHLPAHLEARAIIAMAIPAGFVGTILSAVYREGAEEAGGVLVASSALSILTLPLWIVLALWLGGA</sequence>
<feature type="transmembrane region" description="Helical" evidence="8">
    <location>
        <begin position="35"/>
        <end position="56"/>
    </location>
</feature>
<organism evidence="9 10">
    <name type="scientific">Aureimonas ureilytica</name>
    <dbReference type="NCBI Taxonomy" id="401562"/>
    <lineage>
        <taxon>Bacteria</taxon>
        <taxon>Pseudomonadati</taxon>
        <taxon>Pseudomonadota</taxon>
        <taxon>Alphaproteobacteria</taxon>
        <taxon>Hyphomicrobiales</taxon>
        <taxon>Aurantimonadaceae</taxon>
        <taxon>Aureimonas</taxon>
    </lineage>
</organism>
<evidence type="ECO:0000313" key="9">
    <source>
        <dbReference type="EMBL" id="KTQ98683.1"/>
    </source>
</evidence>
<comment type="similarity">
    <text evidence="2">Belongs to the auxin efflux carrier (TC 2.A.69) family.</text>
</comment>
<feature type="transmembrane region" description="Helical" evidence="8">
    <location>
        <begin position="68"/>
        <end position="86"/>
    </location>
</feature>
<evidence type="ECO:0000256" key="2">
    <source>
        <dbReference type="ARBA" id="ARBA00010145"/>
    </source>
</evidence>
<evidence type="ECO:0000256" key="3">
    <source>
        <dbReference type="ARBA" id="ARBA00022448"/>
    </source>
</evidence>
<keyword evidence="6 8" id="KW-1133">Transmembrane helix</keyword>